<evidence type="ECO:0000256" key="7">
    <source>
        <dbReference type="ARBA" id="ARBA00022692"/>
    </source>
</evidence>
<dbReference type="PANTHER" id="PTHR10766:SF55">
    <property type="entry name" value="TRANSMEMBRANE 9 SUPERFAMILY MEMBER 4"/>
    <property type="match status" value="1"/>
</dbReference>
<dbReference type="Gene3D" id="3.30.710.10">
    <property type="entry name" value="Potassium Channel Kv1.1, Chain A"/>
    <property type="match status" value="1"/>
</dbReference>
<dbReference type="FunCoup" id="A0A139WH92">
    <property type="interactions" value="2278"/>
</dbReference>
<dbReference type="PANTHER" id="PTHR10766">
    <property type="entry name" value="TRANSMEMBRANE 9 SUPERFAMILY PROTEIN"/>
    <property type="match status" value="1"/>
</dbReference>
<keyword evidence="13" id="KW-0539">Nucleus</keyword>
<feature type="transmembrane region" description="Helical" evidence="20">
    <location>
        <begin position="1104"/>
        <end position="1123"/>
    </location>
</feature>
<dbReference type="InterPro" id="IPR038184">
    <property type="entry name" value="CSTF1_dimer_sf"/>
</dbReference>
<evidence type="ECO:0000256" key="19">
    <source>
        <dbReference type="PROSITE-ProRule" id="PRU00221"/>
    </source>
</evidence>
<dbReference type="CDD" id="cd00200">
    <property type="entry name" value="WD40"/>
    <property type="match status" value="1"/>
</dbReference>
<dbReference type="Pfam" id="PF02990">
    <property type="entry name" value="EMP70"/>
    <property type="match status" value="1"/>
</dbReference>
<dbReference type="InterPro" id="IPR011333">
    <property type="entry name" value="SKP1/BTB/POZ_sf"/>
</dbReference>
<evidence type="ECO:0000256" key="14">
    <source>
        <dbReference type="ARBA" id="ARBA00029851"/>
    </source>
</evidence>
<dbReference type="EMBL" id="KQ971343">
    <property type="protein sequence ID" value="KYB27333.1"/>
    <property type="molecule type" value="Genomic_DNA"/>
</dbReference>
<feature type="transmembrane region" description="Helical" evidence="20">
    <location>
        <begin position="812"/>
        <end position="834"/>
    </location>
</feature>
<keyword evidence="9" id="KW-0677">Repeat</keyword>
<feature type="repeat" description="WD" evidence="19">
    <location>
        <begin position="238"/>
        <end position="272"/>
    </location>
</feature>
<dbReference type="FunFam" id="1.20.960.50:FF:000001">
    <property type="entry name" value="Cleavage stimulation factor subunit 1"/>
    <property type="match status" value="1"/>
</dbReference>
<evidence type="ECO:0000256" key="15">
    <source>
        <dbReference type="ARBA" id="ARBA00039534"/>
    </source>
</evidence>
<dbReference type="PROSITE" id="PS50082">
    <property type="entry name" value="WD_REPEATS_2"/>
    <property type="match status" value="4"/>
</dbReference>
<dbReference type="Pfam" id="PF16699">
    <property type="entry name" value="CSTF1_dimer"/>
    <property type="match status" value="1"/>
</dbReference>
<evidence type="ECO:0000256" key="4">
    <source>
        <dbReference type="ARBA" id="ARBA00005227"/>
    </source>
</evidence>
<dbReference type="GO" id="GO:0006397">
    <property type="term" value="P:mRNA processing"/>
    <property type="evidence" value="ECO:0007669"/>
    <property type="project" value="UniProtKB-KW"/>
</dbReference>
<evidence type="ECO:0000256" key="6">
    <source>
        <dbReference type="ARBA" id="ARBA00022664"/>
    </source>
</evidence>
<keyword evidence="7 20" id="KW-0812">Transmembrane</keyword>
<dbReference type="STRING" id="7070.A0A139WH92"/>
<dbReference type="AlphaFoldDB" id="A0A139WH92"/>
<name>A0A139WH92_TRICA</name>
<keyword evidence="8" id="KW-0732">Signal</keyword>
<feature type="transmembrane region" description="Helical" evidence="20">
    <location>
        <begin position="1032"/>
        <end position="1058"/>
    </location>
</feature>
<feature type="transmembrane region" description="Helical" evidence="20">
    <location>
        <begin position="975"/>
        <end position="1000"/>
    </location>
</feature>
<keyword evidence="10 20" id="KW-1133">Transmembrane helix</keyword>
<dbReference type="PROSITE" id="PS00678">
    <property type="entry name" value="WD_REPEATS_1"/>
    <property type="match status" value="1"/>
</dbReference>
<evidence type="ECO:0000256" key="1">
    <source>
        <dbReference type="ARBA" id="ARBA00004123"/>
    </source>
</evidence>
<dbReference type="Gene3D" id="1.20.960.50">
    <property type="entry name" value="Cleavage stimulation factor subunit 1, dimerisation domain"/>
    <property type="match status" value="1"/>
</dbReference>
<dbReference type="SUPFAM" id="SSF54695">
    <property type="entry name" value="POZ domain"/>
    <property type="match status" value="1"/>
</dbReference>
<comment type="subunit">
    <text evidence="17">Homodimer. The CSTF complex is composed of CSTF1 (50 kDa subunit), CSTF2 (64 kDa subunit) and CSTF3 (77 kDa subunit). Interacts (via repeats WD) directly with CSTF3. Interacts (via repeat WD6) with BARD1. Interacts with ERCC6.</text>
</comment>
<dbReference type="InterPro" id="IPR032028">
    <property type="entry name" value="CSTF1_dimer"/>
</dbReference>
<dbReference type="PROSITE" id="PS50294">
    <property type="entry name" value="WD_REPEATS_REGION"/>
    <property type="match status" value="2"/>
</dbReference>
<dbReference type="FunFam" id="2.130.10.10:FF:000089">
    <property type="entry name" value="Cleavage stimulation factor subunit 1"/>
    <property type="match status" value="1"/>
</dbReference>
<comment type="similarity">
    <text evidence="4">Belongs to the nonaspanin (TM9SF) (TC 9.A.2) family.</text>
</comment>
<evidence type="ECO:0000256" key="16">
    <source>
        <dbReference type="ARBA" id="ARBA00058408"/>
    </source>
</evidence>
<sequence>MNAGLYADGAQVQNFHFDDPLSRELFDFEILCAHGSVCVHKLILMTRSLYFRQLLENQVAIREITLEEFSQDVMRKVVRLIYGDIVRVPELQVEEFVKILHFLRVDYWAKFNRLLMDGGDLAAMASTPDISTETEPSTTDDLGSRREYLKNLNKMTNSSIKDEDVDTTNLLKSREFLYRLIISQLFYDGHQSIGTNLTAAVQADPPCAPSDRLFHIVMAGLEHEPDPPEPALYETAYVTSHKGNCRAGCFSSDGQLIATGSVDASIKILDVDRMLAKSAPDEMDPSRGEQQGHPVIRTLYDHMEEVTCLEFHPKEPILVSGSKDNTIKMFDISKASVKKAFKTISESEPIRAMSFHPGGDHMIVATNHPVVRLYDVNTLQCYVCAFPSHQHTQSVTCLKWSQDARVFATCSKDGNIKLWDAVSNRCINTFQKAHDGLEVCSVVFSKNGKYLLSSGKNSICKLWELTTSRCLIAYTGAGTTGKQEYEAQAVFNHTEDYVLFPDEATTSLCAWNSRNASRKQLMSLGHNGATLRITTFHRLRGAKMNCTQFFLFVISFCVSRCYSFYVPGMAPADFKAGDPIEVKAVKMTSIHTQLPYEYYSLPFCLPKGGLNAIHYKSENLGEVLRGDRIVNTPYDVKMAVNTPCTLLCNTPKNPINWSVGESQIVVDRIQHEYFVHLLVDNLPAATPVLNPETNEIQYEHGYRLGNSVGDRNYINNHLKLTLLYHNPTPEIYRVVGFHVEAKSIHIDEYTFVDKTCSFPKKPIPQLIDPQIVDTTTGTQLFFTYEVQWEPSKISWASRWDTYLAMSDVQIHWFSIINSIVVIFFLSGILTMIMVRTLRRDIAKYNADESFDETIEETGWKLVHGDVFRPPKNSRLFAAVVGSGIQIFLMALITLFFAMLGMLSPASRGALTTAAIFLYMFMGLVAGYFSARLYKTMKGREWKRAAFLTATLYPAIVATSCFFLNFFIWGKASSGAVPFATMISLLTMWCFISLPLVYLGYYFGYRKQPYQHPVRTNQIPRQVPDQHWYMNPILCTLMAGILPFGAVFIELFFIFTAIWENQFYYLFGFLFLVFIILVISCSQISIVMVYFQLCGEDYHWWWRSFIVSGGSALHILGYSLFYFITKLQITEFIPTLLYFGYTGLMVLTFWLLTGTIGFFAAYAFVRKIYSAVKID</sequence>
<reference evidence="22 23" key="1">
    <citation type="journal article" date="2008" name="Nature">
        <title>The genome of the model beetle and pest Tribolium castaneum.</title>
        <authorList>
            <consortium name="Tribolium Genome Sequencing Consortium"/>
            <person name="Richards S."/>
            <person name="Gibbs R.A."/>
            <person name="Weinstock G.M."/>
            <person name="Brown S.J."/>
            <person name="Denell R."/>
            <person name="Beeman R.W."/>
            <person name="Gibbs R."/>
            <person name="Beeman R.W."/>
            <person name="Brown S.J."/>
            <person name="Bucher G."/>
            <person name="Friedrich M."/>
            <person name="Grimmelikhuijzen C.J."/>
            <person name="Klingler M."/>
            <person name="Lorenzen M."/>
            <person name="Richards S."/>
            <person name="Roth S."/>
            <person name="Schroder R."/>
            <person name="Tautz D."/>
            <person name="Zdobnov E.M."/>
            <person name="Muzny D."/>
            <person name="Gibbs R.A."/>
            <person name="Weinstock G.M."/>
            <person name="Attaway T."/>
            <person name="Bell S."/>
            <person name="Buhay C.J."/>
            <person name="Chandrabose M.N."/>
            <person name="Chavez D."/>
            <person name="Clerk-Blankenburg K.P."/>
            <person name="Cree A."/>
            <person name="Dao M."/>
            <person name="Davis C."/>
            <person name="Chacko J."/>
            <person name="Dinh H."/>
            <person name="Dugan-Rocha S."/>
            <person name="Fowler G."/>
            <person name="Garner T.T."/>
            <person name="Garnes J."/>
            <person name="Gnirke A."/>
            <person name="Hawes A."/>
            <person name="Hernandez J."/>
            <person name="Hines S."/>
            <person name="Holder M."/>
            <person name="Hume J."/>
            <person name="Jhangiani S.N."/>
            <person name="Joshi V."/>
            <person name="Khan Z.M."/>
            <person name="Jackson L."/>
            <person name="Kovar C."/>
            <person name="Kowis A."/>
            <person name="Lee S."/>
            <person name="Lewis L.R."/>
            <person name="Margolis J."/>
            <person name="Morgan M."/>
            <person name="Nazareth L.V."/>
            <person name="Nguyen N."/>
            <person name="Okwuonu G."/>
            <person name="Parker D."/>
            <person name="Richards S."/>
            <person name="Ruiz S.J."/>
            <person name="Santibanez J."/>
            <person name="Savard J."/>
            <person name="Scherer S.E."/>
            <person name="Schneider B."/>
            <person name="Sodergren E."/>
            <person name="Tautz D."/>
            <person name="Vattahil S."/>
            <person name="Villasana D."/>
            <person name="White C.S."/>
            <person name="Wright R."/>
            <person name="Park Y."/>
            <person name="Beeman R.W."/>
            <person name="Lord J."/>
            <person name="Oppert B."/>
            <person name="Lorenzen M."/>
            <person name="Brown S."/>
            <person name="Wang L."/>
            <person name="Savard J."/>
            <person name="Tautz D."/>
            <person name="Richards S."/>
            <person name="Weinstock G."/>
            <person name="Gibbs R.A."/>
            <person name="Liu Y."/>
            <person name="Worley K."/>
            <person name="Weinstock G."/>
            <person name="Elsik C.G."/>
            <person name="Reese J.T."/>
            <person name="Elhaik E."/>
            <person name="Landan G."/>
            <person name="Graur D."/>
            <person name="Arensburger P."/>
            <person name="Atkinson P."/>
            <person name="Beeman R.W."/>
            <person name="Beidler J."/>
            <person name="Brown S.J."/>
            <person name="Demuth J.P."/>
            <person name="Drury D.W."/>
            <person name="Du Y.Z."/>
            <person name="Fujiwara H."/>
            <person name="Lorenzen M."/>
            <person name="Maselli V."/>
            <person name="Osanai M."/>
            <person name="Park Y."/>
            <person name="Robertson H.M."/>
            <person name="Tu Z."/>
            <person name="Wang J.J."/>
            <person name="Wang S."/>
            <person name="Richards S."/>
            <person name="Song H."/>
            <person name="Zhang L."/>
            <person name="Sodergren E."/>
            <person name="Werner D."/>
            <person name="Stanke M."/>
            <person name="Morgenstern B."/>
            <person name="Solovyev V."/>
            <person name="Kosarev P."/>
            <person name="Brown G."/>
            <person name="Chen H.C."/>
            <person name="Ermolaeva O."/>
            <person name="Hlavina W."/>
            <person name="Kapustin Y."/>
            <person name="Kiryutin B."/>
            <person name="Kitts P."/>
            <person name="Maglott D."/>
            <person name="Pruitt K."/>
            <person name="Sapojnikov V."/>
            <person name="Souvorov A."/>
            <person name="Mackey A.J."/>
            <person name="Waterhouse R.M."/>
            <person name="Wyder S."/>
            <person name="Zdobnov E.M."/>
            <person name="Zdobnov E.M."/>
            <person name="Wyder S."/>
            <person name="Kriventseva E.V."/>
            <person name="Kadowaki T."/>
            <person name="Bork P."/>
            <person name="Aranda M."/>
            <person name="Bao R."/>
            <person name="Beermann A."/>
            <person name="Berns N."/>
            <person name="Bolognesi R."/>
            <person name="Bonneton F."/>
            <person name="Bopp D."/>
            <person name="Brown S.J."/>
            <person name="Bucher G."/>
            <person name="Butts T."/>
            <person name="Chaumot A."/>
            <person name="Denell R.E."/>
            <person name="Ferrier D.E."/>
            <person name="Friedrich M."/>
            <person name="Gordon C.M."/>
            <person name="Jindra M."/>
            <person name="Klingler M."/>
            <person name="Lan Q."/>
            <person name="Lattorff H.M."/>
            <person name="Laudet V."/>
            <person name="von Levetsow C."/>
            <person name="Liu Z."/>
            <person name="Lutz R."/>
            <person name="Lynch J.A."/>
            <person name="da Fonseca R.N."/>
            <person name="Posnien N."/>
            <person name="Reuter R."/>
            <person name="Roth S."/>
            <person name="Savard J."/>
            <person name="Schinko J.B."/>
            <person name="Schmitt C."/>
            <person name="Schoppmeier M."/>
            <person name="Schroder R."/>
            <person name="Shippy T.D."/>
            <person name="Simonnet F."/>
            <person name="Marques-Souza H."/>
            <person name="Tautz D."/>
            <person name="Tomoyasu Y."/>
            <person name="Trauner J."/>
            <person name="Van der Zee M."/>
            <person name="Vervoort M."/>
            <person name="Wittkopp N."/>
            <person name="Wimmer E.A."/>
            <person name="Yang X."/>
            <person name="Jones A.K."/>
            <person name="Sattelle D.B."/>
            <person name="Ebert P.R."/>
            <person name="Nelson D."/>
            <person name="Scott J.G."/>
            <person name="Beeman R.W."/>
            <person name="Muthukrishnan S."/>
            <person name="Kramer K.J."/>
            <person name="Arakane Y."/>
            <person name="Beeman R.W."/>
            <person name="Zhu Q."/>
            <person name="Hogenkamp D."/>
            <person name="Dixit R."/>
            <person name="Oppert B."/>
            <person name="Jiang H."/>
            <person name="Zou Z."/>
            <person name="Marshall J."/>
            <person name="Elpidina E."/>
            <person name="Vinokurov K."/>
            <person name="Oppert C."/>
            <person name="Zou Z."/>
            <person name="Evans J."/>
            <person name="Lu Z."/>
            <person name="Zhao P."/>
            <person name="Sumathipala N."/>
            <person name="Altincicek B."/>
            <person name="Vilcinskas A."/>
            <person name="Williams M."/>
            <person name="Hultmark D."/>
            <person name="Hetru C."/>
            <person name="Jiang H."/>
            <person name="Grimmelikhuijzen C.J."/>
            <person name="Hauser F."/>
            <person name="Cazzamali G."/>
            <person name="Williamson M."/>
            <person name="Park Y."/>
            <person name="Li B."/>
            <person name="Tanaka Y."/>
            <person name="Predel R."/>
            <person name="Neupert S."/>
            <person name="Schachtner J."/>
            <person name="Verleyen P."/>
            <person name="Raible F."/>
            <person name="Bork P."/>
            <person name="Friedrich M."/>
            <person name="Walden K.K."/>
            <person name="Robertson H.M."/>
            <person name="Angeli S."/>
            <person name="Foret S."/>
            <person name="Bucher G."/>
            <person name="Schuetz S."/>
            <person name="Maleszka R."/>
            <person name="Wimmer E.A."/>
            <person name="Beeman R.W."/>
            <person name="Lorenzen M."/>
            <person name="Tomoyasu Y."/>
            <person name="Miller S.C."/>
            <person name="Grossmann D."/>
            <person name="Bucher G."/>
        </authorList>
    </citation>
    <scope>NUCLEOTIDE SEQUENCE [LARGE SCALE GENOMIC DNA]</scope>
    <source>
        <strain evidence="22 23">Georgia GA2</strain>
    </source>
</reference>
<keyword evidence="6" id="KW-0507">mRNA processing</keyword>
<dbReference type="GO" id="GO:0005634">
    <property type="term" value="C:nucleus"/>
    <property type="evidence" value="ECO:0007669"/>
    <property type="project" value="UniProtKB-SubCell"/>
</dbReference>
<dbReference type="InterPro" id="IPR019775">
    <property type="entry name" value="WD40_repeat_CS"/>
</dbReference>
<feature type="transmembrane region" description="Helical" evidence="20">
    <location>
        <begin position="945"/>
        <end position="969"/>
    </location>
</feature>
<dbReference type="GO" id="GO:0072657">
    <property type="term" value="P:protein localization to membrane"/>
    <property type="evidence" value="ECO:0000318"/>
    <property type="project" value="GO_Central"/>
</dbReference>
<feature type="repeat" description="WD" evidence="19">
    <location>
        <begin position="299"/>
        <end position="340"/>
    </location>
</feature>
<keyword evidence="12 20" id="KW-0472">Membrane</keyword>
<evidence type="ECO:0000256" key="5">
    <source>
        <dbReference type="ARBA" id="ARBA00022574"/>
    </source>
</evidence>
<dbReference type="GO" id="GO:0005794">
    <property type="term" value="C:Golgi apparatus"/>
    <property type="evidence" value="ECO:0007669"/>
    <property type="project" value="UniProtKB-SubCell"/>
</dbReference>
<evidence type="ECO:0000313" key="22">
    <source>
        <dbReference type="EMBL" id="KYB27333.1"/>
    </source>
</evidence>
<dbReference type="Pfam" id="PF00651">
    <property type="entry name" value="BTB"/>
    <property type="match status" value="1"/>
</dbReference>
<dbReference type="Gene3D" id="2.130.10.10">
    <property type="entry name" value="YVTN repeat-like/Quinoprotein amine dehydrogenase"/>
    <property type="match status" value="2"/>
</dbReference>
<feature type="transmembrane region" description="Helical" evidence="20">
    <location>
        <begin position="908"/>
        <end position="933"/>
    </location>
</feature>
<reference evidence="22 23" key="2">
    <citation type="journal article" date="2010" name="Nucleic Acids Res.">
        <title>BeetleBase in 2010: revisions to provide comprehensive genomic information for Tribolium castaneum.</title>
        <authorList>
            <person name="Kim H.S."/>
            <person name="Murphy T."/>
            <person name="Xia J."/>
            <person name="Caragea D."/>
            <person name="Park Y."/>
            <person name="Beeman R.W."/>
            <person name="Lorenzen M.D."/>
            <person name="Butcher S."/>
            <person name="Manak J.R."/>
            <person name="Brown S.J."/>
        </authorList>
    </citation>
    <scope>GENOME REANNOTATION</scope>
    <source>
        <strain evidence="22 23">Georgia GA2</strain>
    </source>
</reference>
<evidence type="ECO:0000256" key="8">
    <source>
        <dbReference type="ARBA" id="ARBA00022729"/>
    </source>
</evidence>
<feature type="domain" description="BTB" evidence="21">
    <location>
        <begin position="26"/>
        <end position="90"/>
    </location>
</feature>
<evidence type="ECO:0000256" key="13">
    <source>
        <dbReference type="ARBA" id="ARBA00023242"/>
    </source>
</evidence>
<dbReference type="InterPro" id="IPR004240">
    <property type="entry name" value="EMP70"/>
</dbReference>
<protein>
    <recommendedName>
        <fullName evidence="18">Cleavage stimulation factor subunit 1</fullName>
    </recommendedName>
    <alternativeName>
        <fullName evidence="14">Cleavage stimulation factor 50 kDa subunit</fullName>
    </alternativeName>
    <alternativeName>
        <fullName evidence="15">Transmembrane 9 superfamily member 4</fullName>
    </alternativeName>
</protein>
<feature type="repeat" description="WD" evidence="19">
    <location>
        <begin position="439"/>
        <end position="473"/>
    </location>
</feature>
<gene>
    <name evidence="22" type="primary">AUGUSTUS-3.0.2_33199</name>
    <name evidence="22" type="ORF">TcasGA2_TC033199</name>
</gene>
<evidence type="ECO:0000256" key="12">
    <source>
        <dbReference type="ARBA" id="ARBA00023136"/>
    </source>
</evidence>
<dbReference type="GO" id="GO:0016020">
    <property type="term" value="C:membrane"/>
    <property type="evidence" value="ECO:0000318"/>
    <property type="project" value="GO_Central"/>
</dbReference>
<keyword evidence="11" id="KW-0333">Golgi apparatus</keyword>
<dbReference type="SMART" id="SM00320">
    <property type="entry name" value="WD40"/>
    <property type="match status" value="5"/>
</dbReference>
<dbReference type="SMART" id="SM00225">
    <property type="entry name" value="BTB"/>
    <property type="match status" value="1"/>
</dbReference>
<proteinExistence type="inferred from homology"/>
<dbReference type="InterPro" id="IPR000210">
    <property type="entry name" value="BTB/POZ_dom"/>
</dbReference>
<dbReference type="eggNOG" id="KOG1278">
    <property type="taxonomic scope" value="Eukaryota"/>
</dbReference>
<feature type="transmembrane region" description="Helical" evidence="20">
    <location>
        <begin position="1135"/>
        <end position="1164"/>
    </location>
</feature>
<dbReference type="InterPro" id="IPR001680">
    <property type="entry name" value="WD40_rpt"/>
</dbReference>
<dbReference type="CDD" id="cd18186">
    <property type="entry name" value="BTB_POZ_ZBTB_KLHL-like"/>
    <property type="match status" value="1"/>
</dbReference>
<feature type="transmembrane region" description="Helical" evidence="20">
    <location>
        <begin position="1064"/>
        <end position="1092"/>
    </location>
</feature>
<evidence type="ECO:0000256" key="3">
    <source>
        <dbReference type="ARBA" id="ARBA00004555"/>
    </source>
</evidence>
<evidence type="ECO:0000256" key="18">
    <source>
        <dbReference type="ARBA" id="ARBA00074323"/>
    </source>
</evidence>
<feature type="repeat" description="WD" evidence="19">
    <location>
        <begin position="388"/>
        <end position="429"/>
    </location>
</feature>
<evidence type="ECO:0000256" key="11">
    <source>
        <dbReference type="ARBA" id="ARBA00023034"/>
    </source>
</evidence>
<dbReference type="FunFam" id="2.130.10.10:FF:000064">
    <property type="entry name" value="Cleavage stimulation factor subunit 1"/>
    <property type="match status" value="1"/>
</dbReference>
<accession>A0A139WH92</accession>
<keyword evidence="5 19" id="KW-0853">WD repeat</keyword>
<dbReference type="InParanoid" id="A0A139WH92"/>
<evidence type="ECO:0000256" key="20">
    <source>
        <dbReference type="SAM" id="Phobius"/>
    </source>
</evidence>
<keyword evidence="23" id="KW-1185">Reference proteome</keyword>
<evidence type="ECO:0000256" key="2">
    <source>
        <dbReference type="ARBA" id="ARBA00004141"/>
    </source>
</evidence>
<evidence type="ECO:0000256" key="17">
    <source>
        <dbReference type="ARBA" id="ARBA00066148"/>
    </source>
</evidence>
<dbReference type="InterPro" id="IPR036322">
    <property type="entry name" value="WD40_repeat_dom_sf"/>
</dbReference>
<evidence type="ECO:0000256" key="9">
    <source>
        <dbReference type="ARBA" id="ARBA00022737"/>
    </source>
</evidence>
<comment type="function">
    <text evidence="16">One of the multiple factors required for polyadenylation and 3'-end cleavage of mammalian pre-mRNAs. May be responsible for the interaction of CSTF with other factors to form a stable complex on the pre-mRNA.</text>
</comment>
<evidence type="ECO:0000313" key="23">
    <source>
        <dbReference type="Proteomes" id="UP000007266"/>
    </source>
</evidence>
<comment type="subcellular location">
    <subcellularLocation>
        <location evidence="3">Golgi apparatus</location>
    </subcellularLocation>
    <subcellularLocation>
        <location evidence="2">Membrane</location>
        <topology evidence="2">Multi-pass membrane protein</topology>
    </subcellularLocation>
    <subcellularLocation>
        <location evidence="1">Nucleus</location>
    </subcellularLocation>
</comment>
<dbReference type="Pfam" id="PF00400">
    <property type="entry name" value="WD40"/>
    <property type="match status" value="4"/>
</dbReference>
<organism evidence="22 23">
    <name type="scientific">Tribolium castaneum</name>
    <name type="common">Red flour beetle</name>
    <dbReference type="NCBI Taxonomy" id="7070"/>
    <lineage>
        <taxon>Eukaryota</taxon>
        <taxon>Metazoa</taxon>
        <taxon>Ecdysozoa</taxon>
        <taxon>Arthropoda</taxon>
        <taxon>Hexapoda</taxon>
        <taxon>Insecta</taxon>
        <taxon>Pterygota</taxon>
        <taxon>Neoptera</taxon>
        <taxon>Endopterygota</taxon>
        <taxon>Coleoptera</taxon>
        <taxon>Polyphaga</taxon>
        <taxon>Cucujiformia</taxon>
        <taxon>Tenebrionidae</taxon>
        <taxon>Tenebrionidae incertae sedis</taxon>
        <taxon>Tribolium</taxon>
    </lineage>
</organism>
<dbReference type="Proteomes" id="UP000007266">
    <property type="component" value="Linkage group 5"/>
</dbReference>
<feature type="transmembrane region" description="Helical" evidence="20">
    <location>
        <begin position="875"/>
        <end position="902"/>
    </location>
</feature>
<dbReference type="SUPFAM" id="SSF50978">
    <property type="entry name" value="WD40 repeat-like"/>
    <property type="match status" value="1"/>
</dbReference>
<evidence type="ECO:0000256" key="10">
    <source>
        <dbReference type="ARBA" id="ARBA00022989"/>
    </source>
</evidence>
<dbReference type="InterPro" id="IPR015943">
    <property type="entry name" value="WD40/YVTN_repeat-like_dom_sf"/>
</dbReference>
<dbReference type="PROSITE" id="PS50097">
    <property type="entry name" value="BTB"/>
    <property type="match status" value="1"/>
</dbReference>
<evidence type="ECO:0000259" key="21">
    <source>
        <dbReference type="PROSITE" id="PS50097"/>
    </source>
</evidence>